<dbReference type="PANTHER" id="PTHR28004">
    <property type="entry name" value="ZGC:162816-RELATED"/>
    <property type="match status" value="1"/>
</dbReference>
<proteinExistence type="inferred from homology"/>
<accession>A0A382KTA1</accession>
<dbReference type="InterPro" id="IPR001608">
    <property type="entry name" value="Ala_racemase_N"/>
</dbReference>
<feature type="domain" description="D-serine dehydratase-like" evidence="3">
    <location>
        <begin position="261"/>
        <end position="363"/>
    </location>
</feature>
<protein>
    <recommendedName>
        <fullName evidence="3">D-serine dehydratase-like domain-containing protein</fullName>
    </recommendedName>
</protein>
<dbReference type="InterPro" id="IPR051466">
    <property type="entry name" value="D-amino_acid_metab_enzyme"/>
</dbReference>
<dbReference type="PANTHER" id="PTHR28004:SF2">
    <property type="entry name" value="D-SERINE DEHYDRATASE"/>
    <property type="match status" value="1"/>
</dbReference>
<dbReference type="InterPro" id="IPR042208">
    <property type="entry name" value="D-ser_dehydrat-like_sf"/>
</dbReference>
<name>A0A382KTA1_9ZZZZ</name>
<reference evidence="4" key="1">
    <citation type="submission" date="2018-05" db="EMBL/GenBank/DDBJ databases">
        <authorList>
            <person name="Lanie J.A."/>
            <person name="Ng W.-L."/>
            <person name="Kazmierczak K.M."/>
            <person name="Andrzejewski T.M."/>
            <person name="Davidsen T.M."/>
            <person name="Wayne K.J."/>
            <person name="Tettelin H."/>
            <person name="Glass J.I."/>
            <person name="Rusch D."/>
            <person name="Podicherti R."/>
            <person name="Tsui H.-C.T."/>
            <person name="Winkler M.E."/>
        </authorList>
    </citation>
    <scope>NUCLEOTIDE SEQUENCE</scope>
</reference>
<dbReference type="GO" id="GO:0036088">
    <property type="term" value="P:D-serine catabolic process"/>
    <property type="evidence" value="ECO:0007669"/>
    <property type="project" value="TreeGrafter"/>
</dbReference>
<dbReference type="SUPFAM" id="SSF51419">
    <property type="entry name" value="PLP-binding barrel"/>
    <property type="match status" value="1"/>
</dbReference>
<dbReference type="Pfam" id="PF01168">
    <property type="entry name" value="Ala_racemase_N"/>
    <property type="match status" value="1"/>
</dbReference>
<evidence type="ECO:0000256" key="1">
    <source>
        <dbReference type="ARBA" id="ARBA00005323"/>
    </source>
</evidence>
<dbReference type="Gene3D" id="3.20.20.10">
    <property type="entry name" value="Alanine racemase"/>
    <property type="match status" value="1"/>
</dbReference>
<evidence type="ECO:0000256" key="2">
    <source>
        <dbReference type="ARBA" id="ARBA00023239"/>
    </source>
</evidence>
<dbReference type="GO" id="GO:0008721">
    <property type="term" value="F:D-serine ammonia-lyase activity"/>
    <property type="evidence" value="ECO:0007669"/>
    <property type="project" value="TreeGrafter"/>
</dbReference>
<evidence type="ECO:0000313" key="4">
    <source>
        <dbReference type="EMBL" id="SVC25881.1"/>
    </source>
</evidence>
<evidence type="ECO:0000259" key="3">
    <source>
        <dbReference type="SMART" id="SM01119"/>
    </source>
</evidence>
<dbReference type="CDD" id="cd06819">
    <property type="entry name" value="PLPDE_III_LS_D-TA"/>
    <property type="match status" value="1"/>
</dbReference>
<dbReference type="Gene3D" id="2.40.37.20">
    <property type="entry name" value="D-serine dehydratase-like domain"/>
    <property type="match status" value="1"/>
</dbReference>
<keyword evidence="2" id="KW-0456">Lyase</keyword>
<organism evidence="4">
    <name type="scientific">marine metagenome</name>
    <dbReference type="NCBI Taxonomy" id="408172"/>
    <lineage>
        <taxon>unclassified sequences</taxon>
        <taxon>metagenomes</taxon>
        <taxon>ecological metagenomes</taxon>
    </lineage>
</organism>
<gene>
    <name evidence="4" type="ORF">METZ01_LOCUS278735</name>
</gene>
<dbReference type="EMBL" id="UINC01081736">
    <property type="protein sequence ID" value="SVC25881.1"/>
    <property type="molecule type" value="Genomic_DNA"/>
</dbReference>
<dbReference type="Pfam" id="PF14031">
    <property type="entry name" value="D-ser_dehydrat"/>
    <property type="match status" value="1"/>
</dbReference>
<comment type="similarity">
    <text evidence="1">Belongs to the DSD1 family.</text>
</comment>
<sequence>MSPSEHIGMPVDEIDTPVLLVDLDDLEFNIDKLATHFGPAGKHLRPHTKSHKTPAIAHLQLQAGAIGVTCAKLGEAEVMADAGIDDILIANQVVGRHKVPRLMDLARRCDIMVAVDHPDNLADLDAAAGTAGTQPRILVELNIGHDRCGVPAESNAAVDLCRAANDATHLRFAGIMGYQGHVVDLADAGERESGARQCLDRLSIGVANVRAAGLGVDIVSTSATGDYYISTSFDVVTEVQAGSYALMDAAYGKLDLGFRNALTVLTTVTSCPTREQVITDAGLKTLTPEHGFPLVRLPSREGIEVGWDPQGLRFLECHALSEEHGRLRAIDGPCHLHPGDLIEFIPGHGCTTMNLHDQIYAVRDGRLEAI</sequence>
<dbReference type="AlphaFoldDB" id="A0A382KTA1"/>
<dbReference type="InterPro" id="IPR029066">
    <property type="entry name" value="PLP-binding_barrel"/>
</dbReference>
<dbReference type="InterPro" id="IPR026956">
    <property type="entry name" value="D-ser_dehydrat-like_dom"/>
</dbReference>
<feature type="non-terminal residue" evidence="4">
    <location>
        <position position="370"/>
    </location>
</feature>
<dbReference type="SMART" id="SM01119">
    <property type="entry name" value="D-ser_dehydrat"/>
    <property type="match status" value="1"/>
</dbReference>